<dbReference type="SUPFAM" id="SSF111126">
    <property type="entry name" value="Ligand-binding domain in the NO signalling and Golgi transport"/>
    <property type="match status" value="1"/>
</dbReference>
<dbReference type="GO" id="GO:0030008">
    <property type="term" value="C:TRAPP complex"/>
    <property type="evidence" value="ECO:0007669"/>
    <property type="project" value="TreeGrafter"/>
</dbReference>
<dbReference type="Gene3D" id="3.30.1380.20">
    <property type="entry name" value="Trafficking protein particle complex subunit 3"/>
    <property type="match status" value="1"/>
</dbReference>
<reference evidence="2" key="1">
    <citation type="journal article" date="2023" name="Nat. Microbiol.">
        <title>Babesia duncani multi-omics identifies virulence factors and drug targets.</title>
        <authorList>
            <person name="Singh P."/>
            <person name="Lonardi S."/>
            <person name="Liang Q."/>
            <person name="Vydyam P."/>
            <person name="Khabirova E."/>
            <person name="Fang T."/>
            <person name="Gihaz S."/>
            <person name="Thekkiniath J."/>
            <person name="Munshi M."/>
            <person name="Abel S."/>
            <person name="Ciampossin L."/>
            <person name="Batugedara G."/>
            <person name="Gupta M."/>
            <person name="Lu X.M."/>
            <person name="Lenz T."/>
            <person name="Chakravarty S."/>
            <person name="Cornillot E."/>
            <person name="Hu Y."/>
            <person name="Ma W."/>
            <person name="Gonzalez L.M."/>
            <person name="Sanchez S."/>
            <person name="Estrada K."/>
            <person name="Sanchez-Flores A."/>
            <person name="Montero E."/>
            <person name="Harb O.S."/>
            <person name="Le Roch K.G."/>
            <person name="Mamoun C.B."/>
        </authorList>
    </citation>
    <scope>NUCLEOTIDE SEQUENCE</scope>
    <source>
        <strain evidence="2">WA1</strain>
    </source>
</reference>
<dbReference type="InterPro" id="IPR007194">
    <property type="entry name" value="TRAPP_component"/>
</dbReference>
<comment type="caution">
    <text evidence="2">The sequence shown here is derived from an EMBL/GenBank/DDBJ whole genome shotgun (WGS) entry which is preliminary data.</text>
</comment>
<name>A0AAD9PKL2_9APIC</name>
<evidence type="ECO:0000256" key="1">
    <source>
        <dbReference type="ARBA" id="ARBA00006218"/>
    </source>
</evidence>
<dbReference type="EMBL" id="JALLKP010000002">
    <property type="protein sequence ID" value="KAK2196576.1"/>
    <property type="molecule type" value="Genomic_DNA"/>
</dbReference>
<dbReference type="KEGG" id="bdw:94336121"/>
<proteinExistence type="inferred from homology"/>
<dbReference type="GeneID" id="94336121"/>
<dbReference type="RefSeq" id="XP_067803418.1">
    <property type="nucleotide sequence ID" value="XM_067946854.1"/>
</dbReference>
<organism evidence="2 3">
    <name type="scientific">Babesia duncani</name>
    <dbReference type="NCBI Taxonomy" id="323732"/>
    <lineage>
        <taxon>Eukaryota</taxon>
        <taxon>Sar</taxon>
        <taxon>Alveolata</taxon>
        <taxon>Apicomplexa</taxon>
        <taxon>Aconoidasida</taxon>
        <taxon>Piroplasmida</taxon>
        <taxon>Babesiidae</taxon>
        <taxon>Babesia</taxon>
    </lineage>
</organism>
<dbReference type="Pfam" id="PF04051">
    <property type="entry name" value="TRAPP"/>
    <property type="match status" value="1"/>
</dbReference>
<protein>
    <submittedName>
        <fullName evidence="2">Bifunctional Transport protein particle (TRAPP) component/NO signaling-Golgi transport ligand-binding domain superfamily</fullName>
    </submittedName>
</protein>
<dbReference type="GO" id="GO:0005802">
    <property type="term" value="C:trans-Golgi network"/>
    <property type="evidence" value="ECO:0007669"/>
    <property type="project" value="TreeGrafter"/>
</dbReference>
<accession>A0AAD9PKL2</accession>
<keyword evidence="3" id="KW-1185">Reference proteome</keyword>
<dbReference type="PANTHER" id="PTHR12817">
    <property type="entry name" value="TRAFFICKING PROTEIN PARTICLE COMPLEX SUBUNIT 6B"/>
    <property type="match status" value="1"/>
</dbReference>
<dbReference type="Proteomes" id="UP001214638">
    <property type="component" value="Unassembled WGS sequence"/>
</dbReference>
<dbReference type="PANTHER" id="PTHR12817:SF0">
    <property type="entry name" value="GEO08327P1"/>
    <property type="match status" value="1"/>
</dbReference>
<dbReference type="InterPro" id="IPR024096">
    <property type="entry name" value="NO_sig/Golgi_transp_ligand-bd"/>
</dbReference>
<gene>
    <name evidence="2" type="ORF">BdWA1_001823</name>
</gene>
<comment type="similarity">
    <text evidence="1">Belongs to the TRAPP small subunits family. BET3 subfamily.</text>
</comment>
<dbReference type="AlphaFoldDB" id="A0AAD9PKL2"/>
<dbReference type="GO" id="GO:0005801">
    <property type="term" value="C:cis-Golgi network"/>
    <property type="evidence" value="ECO:0007669"/>
    <property type="project" value="TreeGrafter"/>
</dbReference>
<evidence type="ECO:0000313" key="2">
    <source>
        <dbReference type="EMBL" id="KAK2196576.1"/>
    </source>
</evidence>
<dbReference type="InterPro" id="IPR037992">
    <property type="entry name" value="TRAPPC6/Trs33"/>
</dbReference>
<evidence type="ECO:0000313" key="3">
    <source>
        <dbReference type="Proteomes" id="UP001214638"/>
    </source>
</evidence>
<sequence length="119" mass="13648">MIQVAKRSELLLVHELINYHVTNSKKQQGQSTPCAVDGTSQKDSIFTKTTSSLERQGYFLGSKIVSRLTIKKGRINDPNTCMVFICKEFWTHVFCQPVSRLQSNTHVRQMDPSTMNLKW</sequence>
<dbReference type="GO" id="GO:0006888">
    <property type="term" value="P:endoplasmic reticulum to Golgi vesicle-mediated transport"/>
    <property type="evidence" value="ECO:0007669"/>
    <property type="project" value="TreeGrafter"/>
</dbReference>